<protein>
    <submittedName>
        <fullName evidence="4">VanZ family protein</fullName>
    </submittedName>
</protein>
<dbReference type="InterPro" id="IPR006976">
    <property type="entry name" value="VanZ-like"/>
</dbReference>
<evidence type="ECO:0000256" key="1">
    <source>
        <dbReference type="SAM" id="Phobius"/>
    </source>
</evidence>
<name>A0ABU3T4W4_9MICO</name>
<dbReference type="Pfam" id="PF04892">
    <property type="entry name" value="VanZ"/>
    <property type="match status" value="1"/>
</dbReference>
<evidence type="ECO:0000259" key="3">
    <source>
        <dbReference type="Pfam" id="PF04892"/>
    </source>
</evidence>
<keyword evidence="1" id="KW-0472">Membrane</keyword>
<gene>
    <name evidence="4" type="ORF">RWH45_04180</name>
</gene>
<feature type="transmembrane region" description="Helical" evidence="1">
    <location>
        <begin position="83"/>
        <end position="102"/>
    </location>
</feature>
<feature type="transmembrane region" description="Helical" evidence="1">
    <location>
        <begin position="58"/>
        <end position="76"/>
    </location>
</feature>
<dbReference type="Proteomes" id="UP001263371">
    <property type="component" value="Unassembled WGS sequence"/>
</dbReference>
<keyword evidence="1" id="KW-0812">Transmembrane</keyword>
<feature type="chain" id="PRO_5046196528" evidence="2">
    <location>
        <begin position="20"/>
        <end position="158"/>
    </location>
</feature>
<organism evidence="4 5">
    <name type="scientific">Microbacterium galbum</name>
    <dbReference type="NCBI Taxonomy" id="3075994"/>
    <lineage>
        <taxon>Bacteria</taxon>
        <taxon>Bacillati</taxon>
        <taxon>Actinomycetota</taxon>
        <taxon>Actinomycetes</taxon>
        <taxon>Micrococcales</taxon>
        <taxon>Microbacteriaceae</taxon>
        <taxon>Microbacterium</taxon>
    </lineage>
</organism>
<reference evidence="4 5" key="1">
    <citation type="submission" date="2023-09" db="EMBL/GenBank/DDBJ databases">
        <title>Microbacterium fusihabitans sp. nov., Microbacterium phycihabitans sp. nov., and Microbacterium cervinum sp. nov., isolated from dried seaweeds of beach.</title>
        <authorList>
            <person name="Lee S.D."/>
        </authorList>
    </citation>
    <scope>NUCLEOTIDE SEQUENCE [LARGE SCALE GENOMIC DNA]</scope>
    <source>
        <strain evidence="4 5">KSW4-17</strain>
    </source>
</reference>
<dbReference type="RefSeq" id="WP_315993635.1">
    <property type="nucleotide sequence ID" value="NZ_JAWDIS010000001.1"/>
</dbReference>
<evidence type="ECO:0000313" key="4">
    <source>
        <dbReference type="EMBL" id="MDU0366402.1"/>
    </source>
</evidence>
<evidence type="ECO:0000256" key="2">
    <source>
        <dbReference type="SAM" id="SignalP"/>
    </source>
</evidence>
<keyword evidence="5" id="KW-1185">Reference proteome</keyword>
<evidence type="ECO:0000313" key="5">
    <source>
        <dbReference type="Proteomes" id="UP001263371"/>
    </source>
</evidence>
<comment type="caution">
    <text evidence="4">The sequence shown here is derived from an EMBL/GenBank/DDBJ whole genome shotgun (WGS) entry which is preliminary data.</text>
</comment>
<dbReference type="EMBL" id="JAWDIS010000001">
    <property type="protein sequence ID" value="MDU0366402.1"/>
    <property type="molecule type" value="Genomic_DNA"/>
</dbReference>
<keyword evidence="1" id="KW-1133">Transmembrane helix</keyword>
<sequence length="158" mass="17432">MRHLFAWTGLGLCLAVVLAATLSPTPIDQGYESAIERVLSILHRNGVPQWFGYRWLEFSANIAMFVPLAYFLSLVFPTRFLWLALPLVPALSVALETLQFFVLPARFATVNDVIANTVGGWVGVAAAAATVAAVHARDRRVLQKWRERNVVGVRESVG</sequence>
<feature type="domain" description="VanZ-like" evidence="3">
    <location>
        <begin position="16"/>
        <end position="127"/>
    </location>
</feature>
<feature type="transmembrane region" description="Helical" evidence="1">
    <location>
        <begin position="114"/>
        <end position="136"/>
    </location>
</feature>
<accession>A0ABU3T4W4</accession>
<feature type="signal peptide" evidence="2">
    <location>
        <begin position="1"/>
        <end position="19"/>
    </location>
</feature>
<keyword evidence="2" id="KW-0732">Signal</keyword>
<proteinExistence type="predicted"/>